<sequence length="317" mass="35472">MTKQLRLCLSLIVLLILAGCSATPQTHALLQLQATLPMNSERELVDVPFYPQEEYQCGPAALATLLNYSDVTVSPNELTPRVYVPGRKGSFQVEMQAATRHYQRLAYPLEPSLEVLLQTVDAGYPVLVLQNLGLEWYPQWHYAVVVGYDLDKGSIILRSGLIERYEISLKLFERTWSRGKNWALVALKPGQLPPRADATPYFLAAAAFESQANAEDALKAWQTGLAHWPDHKEMLMGYGNQLYIQGDPRRAGQQYRRITELHPDYAPALNNLAQTLIDTGQAAEAVGYAKQAVELANEQESALYRETLEQAEKAKAE</sequence>
<dbReference type="InterPro" id="IPR019734">
    <property type="entry name" value="TPR_rpt"/>
</dbReference>
<evidence type="ECO:0000313" key="4">
    <source>
        <dbReference type="Proteomes" id="UP000629025"/>
    </source>
</evidence>
<dbReference type="NCBIfam" id="NF033920">
    <property type="entry name" value="C39_PA2778_fam"/>
    <property type="match status" value="1"/>
</dbReference>
<dbReference type="Gene3D" id="1.25.40.10">
    <property type="entry name" value="Tetratricopeptide repeat domain"/>
    <property type="match status" value="1"/>
</dbReference>
<feature type="signal peptide" evidence="1">
    <location>
        <begin position="1"/>
        <end position="28"/>
    </location>
</feature>
<dbReference type="PROSITE" id="PS51257">
    <property type="entry name" value="PROKAR_LIPOPROTEIN"/>
    <property type="match status" value="1"/>
</dbReference>
<dbReference type="CDD" id="cd02549">
    <property type="entry name" value="Peptidase_C39A"/>
    <property type="match status" value="1"/>
</dbReference>
<dbReference type="Pfam" id="PF13432">
    <property type="entry name" value="TPR_16"/>
    <property type="match status" value="1"/>
</dbReference>
<dbReference type="Gene3D" id="3.90.70.10">
    <property type="entry name" value="Cysteine proteinases"/>
    <property type="match status" value="1"/>
</dbReference>
<dbReference type="RefSeq" id="WP_188745222.1">
    <property type="nucleotide sequence ID" value="NZ_BMIJ01000001.1"/>
</dbReference>
<reference evidence="4" key="1">
    <citation type="journal article" date="2019" name="Int. J. Syst. Evol. Microbiol.">
        <title>The Global Catalogue of Microorganisms (GCM) 10K type strain sequencing project: providing services to taxonomists for standard genome sequencing and annotation.</title>
        <authorList>
            <consortium name="The Broad Institute Genomics Platform"/>
            <consortium name="The Broad Institute Genome Sequencing Center for Infectious Disease"/>
            <person name="Wu L."/>
            <person name="Ma J."/>
        </authorList>
    </citation>
    <scope>NUCLEOTIDE SEQUENCE [LARGE SCALE GENOMIC DNA]</scope>
    <source>
        <strain evidence="4">CGMCC 1.15341</strain>
    </source>
</reference>
<proteinExistence type="predicted"/>
<evidence type="ECO:0000313" key="3">
    <source>
        <dbReference type="EMBL" id="GGB79772.1"/>
    </source>
</evidence>
<evidence type="ECO:0000256" key="1">
    <source>
        <dbReference type="SAM" id="SignalP"/>
    </source>
</evidence>
<feature type="domain" description="Peptidase C39-like" evidence="2">
    <location>
        <begin position="46"/>
        <end position="152"/>
    </location>
</feature>
<dbReference type="Proteomes" id="UP000629025">
    <property type="component" value="Unassembled WGS sequence"/>
</dbReference>
<accession>A0ABQ1JYZ8</accession>
<dbReference type="Pfam" id="PF13529">
    <property type="entry name" value="Peptidase_C39_2"/>
    <property type="match status" value="1"/>
</dbReference>
<gene>
    <name evidence="3" type="ORF">GCM10011352_01790</name>
</gene>
<dbReference type="InterPro" id="IPR039564">
    <property type="entry name" value="Peptidase_C39-like"/>
</dbReference>
<name>A0ABQ1JYZ8_9GAMM</name>
<keyword evidence="4" id="KW-1185">Reference proteome</keyword>
<protein>
    <recommendedName>
        <fullName evidence="2">Peptidase C39-like domain-containing protein</fullName>
    </recommendedName>
</protein>
<organism evidence="3 4">
    <name type="scientific">Marinobacterium zhoushanense</name>
    <dbReference type="NCBI Taxonomy" id="1679163"/>
    <lineage>
        <taxon>Bacteria</taxon>
        <taxon>Pseudomonadati</taxon>
        <taxon>Pseudomonadota</taxon>
        <taxon>Gammaproteobacteria</taxon>
        <taxon>Oceanospirillales</taxon>
        <taxon>Oceanospirillaceae</taxon>
        <taxon>Marinobacterium</taxon>
    </lineage>
</organism>
<dbReference type="InterPro" id="IPR039563">
    <property type="entry name" value="Peptidase_C39_single_dom"/>
</dbReference>
<dbReference type="InterPro" id="IPR011990">
    <property type="entry name" value="TPR-like_helical_dom_sf"/>
</dbReference>
<dbReference type="SUPFAM" id="SSF48452">
    <property type="entry name" value="TPR-like"/>
    <property type="match status" value="1"/>
</dbReference>
<evidence type="ECO:0000259" key="2">
    <source>
        <dbReference type="Pfam" id="PF13529"/>
    </source>
</evidence>
<dbReference type="EMBL" id="BMIJ01000001">
    <property type="protein sequence ID" value="GGB79772.1"/>
    <property type="molecule type" value="Genomic_DNA"/>
</dbReference>
<dbReference type="SMART" id="SM00028">
    <property type="entry name" value="TPR"/>
    <property type="match status" value="2"/>
</dbReference>
<feature type="chain" id="PRO_5045438559" description="Peptidase C39-like domain-containing protein" evidence="1">
    <location>
        <begin position="29"/>
        <end position="317"/>
    </location>
</feature>
<keyword evidence="1" id="KW-0732">Signal</keyword>
<comment type="caution">
    <text evidence="3">The sequence shown here is derived from an EMBL/GenBank/DDBJ whole genome shotgun (WGS) entry which is preliminary data.</text>
</comment>